<dbReference type="Proteomes" id="UP000243499">
    <property type="component" value="Chromosome 7"/>
</dbReference>
<proteinExistence type="predicted"/>
<accession>A0A2T8IB85</accession>
<feature type="region of interest" description="Disordered" evidence="1">
    <location>
        <begin position="85"/>
        <end position="117"/>
    </location>
</feature>
<sequence>MQARDGKSEFVGSSRTCFRSRRRQLLASRRHARRLRRWRRHNVEKQGEASAGLEAASGVQERHVARRKAARGQLGLRKWSARVAGSRARAKQGRGLEVDEGGPSCNFPKVQGPHYKT</sequence>
<gene>
    <name evidence="2" type="ORF">PAHAL_7G065700</name>
</gene>
<protein>
    <submittedName>
        <fullName evidence="2">Uncharacterized protein</fullName>
    </submittedName>
</protein>
<evidence type="ECO:0000256" key="1">
    <source>
        <dbReference type="SAM" id="MobiDB-lite"/>
    </source>
</evidence>
<feature type="region of interest" description="Disordered" evidence="1">
    <location>
        <begin position="41"/>
        <end position="62"/>
    </location>
</feature>
<evidence type="ECO:0000313" key="2">
    <source>
        <dbReference type="EMBL" id="PVH34923.1"/>
    </source>
</evidence>
<reference evidence="2" key="1">
    <citation type="submission" date="2018-04" db="EMBL/GenBank/DDBJ databases">
        <title>WGS assembly of Panicum hallii.</title>
        <authorList>
            <person name="Lovell J."/>
            <person name="Jenkins J."/>
            <person name="Lowry D."/>
            <person name="Mamidi S."/>
            <person name="Sreedasyam A."/>
            <person name="Weng X."/>
            <person name="Barry K."/>
            <person name="Bonette J."/>
            <person name="Campitelli B."/>
            <person name="Daum C."/>
            <person name="Gordon S."/>
            <person name="Gould B."/>
            <person name="Lipzen A."/>
            <person name="Macqueen A."/>
            <person name="Palacio-Mejia J."/>
            <person name="Plott C."/>
            <person name="Shakirov E."/>
            <person name="Shu S."/>
            <person name="Yoshinaga Y."/>
            <person name="Zane M."/>
            <person name="Rokhsar D."/>
            <person name="Grimwood J."/>
            <person name="Schmutz J."/>
            <person name="Juenger T."/>
        </authorList>
    </citation>
    <scope>NUCLEOTIDE SEQUENCE [LARGE SCALE GENOMIC DNA]</scope>
    <source>
        <strain evidence="2">FIL2</strain>
    </source>
</reference>
<name>A0A2T8IB85_9POAL</name>
<organism evidence="2">
    <name type="scientific">Panicum hallii</name>
    <dbReference type="NCBI Taxonomy" id="206008"/>
    <lineage>
        <taxon>Eukaryota</taxon>
        <taxon>Viridiplantae</taxon>
        <taxon>Streptophyta</taxon>
        <taxon>Embryophyta</taxon>
        <taxon>Tracheophyta</taxon>
        <taxon>Spermatophyta</taxon>
        <taxon>Magnoliopsida</taxon>
        <taxon>Liliopsida</taxon>
        <taxon>Poales</taxon>
        <taxon>Poaceae</taxon>
        <taxon>PACMAD clade</taxon>
        <taxon>Panicoideae</taxon>
        <taxon>Panicodae</taxon>
        <taxon>Paniceae</taxon>
        <taxon>Panicinae</taxon>
        <taxon>Panicum</taxon>
        <taxon>Panicum sect. Panicum</taxon>
    </lineage>
</organism>
<dbReference type="EMBL" id="CM008052">
    <property type="protein sequence ID" value="PVH34923.1"/>
    <property type="molecule type" value="Genomic_DNA"/>
</dbReference>
<dbReference type="Gramene" id="PVH34923">
    <property type="protein sequence ID" value="PVH34923"/>
    <property type="gene ID" value="PAHAL_7G065700"/>
</dbReference>
<feature type="compositionally biased region" description="Low complexity" evidence="1">
    <location>
        <begin position="48"/>
        <end position="58"/>
    </location>
</feature>
<dbReference type="AlphaFoldDB" id="A0A2T8IB85"/>